<proteinExistence type="inferred from homology"/>
<evidence type="ECO:0000256" key="1">
    <source>
        <dbReference type="ARBA" id="ARBA00001917"/>
    </source>
</evidence>
<dbReference type="SUPFAM" id="SSF55469">
    <property type="entry name" value="FMN-dependent nitroreductase-like"/>
    <property type="match status" value="1"/>
</dbReference>
<dbReference type="STRING" id="1641875.XM53_16095"/>
<evidence type="ECO:0000256" key="3">
    <source>
        <dbReference type="ARBA" id="ARBA00022630"/>
    </source>
</evidence>
<comment type="similarity">
    <text evidence="2">Belongs to the nitroreductase family.</text>
</comment>
<dbReference type="PATRIC" id="fig|1641875.4.peg.1035"/>
<name>A0A0T5NRB1_9RHOB</name>
<dbReference type="GO" id="GO:0016491">
    <property type="term" value="F:oxidoreductase activity"/>
    <property type="evidence" value="ECO:0007669"/>
    <property type="project" value="UniProtKB-KW"/>
</dbReference>
<feature type="domain" description="Nitroreductase" evidence="6">
    <location>
        <begin position="14"/>
        <end position="199"/>
    </location>
</feature>
<evidence type="ECO:0000256" key="2">
    <source>
        <dbReference type="ARBA" id="ARBA00007118"/>
    </source>
</evidence>
<organism evidence="7 8">
    <name type="scientific">Roseovarius atlanticus</name>
    <dbReference type="NCBI Taxonomy" id="1641875"/>
    <lineage>
        <taxon>Bacteria</taxon>
        <taxon>Pseudomonadati</taxon>
        <taxon>Pseudomonadota</taxon>
        <taxon>Alphaproteobacteria</taxon>
        <taxon>Rhodobacterales</taxon>
        <taxon>Roseobacteraceae</taxon>
        <taxon>Roseovarius</taxon>
    </lineage>
</organism>
<evidence type="ECO:0000256" key="4">
    <source>
        <dbReference type="ARBA" id="ARBA00022643"/>
    </source>
</evidence>
<dbReference type="Pfam" id="PF00881">
    <property type="entry name" value="Nitroreductase"/>
    <property type="match status" value="1"/>
</dbReference>
<dbReference type="EMBL" id="LAXJ01000019">
    <property type="protein sequence ID" value="KRS11469.1"/>
    <property type="molecule type" value="Genomic_DNA"/>
</dbReference>
<dbReference type="InterPro" id="IPR029479">
    <property type="entry name" value="Nitroreductase"/>
</dbReference>
<dbReference type="RefSeq" id="WP_057795157.1">
    <property type="nucleotide sequence ID" value="NZ_LAXJ01000019.1"/>
</dbReference>
<reference evidence="7 8" key="1">
    <citation type="submission" date="2015-04" db="EMBL/GenBank/DDBJ databases">
        <title>The draft genome sequence of Roseovarius sp.R12b.</title>
        <authorList>
            <person name="Li G."/>
            <person name="Lai Q."/>
            <person name="Shao Z."/>
            <person name="Yan P."/>
        </authorList>
    </citation>
    <scope>NUCLEOTIDE SEQUENCE [LARGE SCALE GENOMIC DNA]</scope>
    <source>
        <strain evidence="7 8">R12B</strain>
    </source>
</reference>
<accession>A0A0T5NRB1</accession>
<comment type="cofactor">
    <cofactor evidence="1">
        <name>FMN</name>
        <dbReference type="ChEBI" id="CHEBI:58210"/>
    </cofactor>
</comment>
<dbReference type="PANTHER" id="PTHR43673">
    <property type="entry name" value="NAD(P)H NITROREDUCTASE YDGI-RELATED"/>
    <property type="match status" value="1"/>
</dbReference>
<comment type="caution">
    <text evidence="7">The sequence shown here is derived from an EMBL/GenBank/DDBJ whole genome shotgun (WGS) entry which is preliminary data.</text>
</comment>
<dbReference type="AlphaFoldDB" id="A0A0T5NRB1"/>
<dbReference type="PANTHER" id="PTHR43673:SF2">
    <property type="entry name" value="NITROREDUCTASE"/>
    <property type="match status" value="1"/>
</dbReference>
<dbReference type="InterPro" id="IPR000415">
    <property type="entry name" value="Nitroreductase-like"/>
</dbReference>
<evidence type="ECO:0000313" key="8">
    <source>
        <dbReference type="Proteomes" id="UP000051295"/>
    </source>
</evidence>
<keyword evidence="4" id="KW-0288">FMN</keyword>
<gene>
    <name evidence="7" type="ORF">XM53_16095</name>
</gene>
<evidence type="ECO:0000256" key="5">
    <source>
        <dbReference type="ARBA" id="ARBA00023002"/>
    </source>
</evidence>
<dbReference type="OrthoDB" id="9802510at2"/>
<evidence type="ECO:0000259" key="6">
    <source>
        <dbReference type="Pfam" id="PF00881"/>
    </source>
</evidence>
<keyword evidence="8" id="KW-1185">Reference proteome</keyword>
<keyword evidence="5" id="KW-0560">Oxidoreductase</keyword>
<sequence length="224" mass="24741">MSADGETLKRLMQARYSCRAFRPEPVEDAIIERIVDTARHTASWNNTQPWEVLVTRGAETESFRQALLSEVQAGKPGPDMDWPESYPGALGERRRTCGYALYNAVGIAREDREARARQSMRNFELFDAPHVAILHIPQVLGPYGALDAGGFLTAFMLAATAEGLGTIAQAAVAAYPKVIRRQFGLPEDHAILCAISFGYADETHPVNQYRTEREDIGAILSFKG</sequence>
<keyword evidence="3" id="KW-0285">Flavoprotein</keyword>
<dbReference type="CDD" id="cd02136">
    <property type="entry name" value="PnbA_NfnB-like"/>
    <property type="match status" value="1"/>
</dbReference>
<evidence type="ECO:0000313" key="7">
    <source>
        <dbReference type="EMBL" id="KRS11469.1"/>
    </source>
</evidence>
<protein>
    <submittedName>
        <fullName evidence="7">Nitroreductase</fullName>
    </submittedName>
</protein>
<dbReference type="Proteomes" id="UP000051295">
    <property type="component" value="Unassembled WGS sequence"/>
</dbReference>
<dbReference type="Gene3D" id="3.40.109.10">
    <property type="entry name" value="NADH Oxidase"/>
    <property type="match status" value="1"/>
</dbReference>